<gene>
    <name evidence="3" type="ORF">QBC34DRAFT_478369</name>
</gene>
<dbReference type="PANTHER" id="PTHR35394:SF5">
    <property type="entry name" value="DUF3176 DOMAIN-CONTAINING PROTEIN"/>
    <property type="match status" value="1"/>
</dbReference>
<feature type="region of interest" description="Disordered" evidence="1">
    <location>
        <begin position="704"/>
        <end position="727"/>
    </location>
</feature>
<dbReference type="AlphaFoldDB" id="A0AAV9G5P6"/>
<feature type="region of interest" description="Disordered" evidence="1">
    <location>
        <begin position="1"/>
        <end position="39"/>
    </location>
</feature>
<keyword evidence="4" id="KW-1185">Reference proteome</keyword>
<evidence type="ECO:0000313" key="4">
    <source>
        <dbReference type="Proteomes" id="UP001321760"/>
    </source>
</evidence>
<reference evidence="3" key="2">
    <citation type="submission" date="2023-05" db="EMBL/GenBank/DDBJ databases">
        <authorList>
            <consortium name="Lawrence Berkeley National Laboratory"/>
            <person name="Steindorff A."/>
            <person name="Hensen N."/>
            <person name="Bonometti L."/>
            <person name="Westerberg I."/>
            <person name="Brannstrom I.O."/>
            <person name="Guillou S."/>
            <person name="Cros-Aarteil S."/>
            <person name="Calhoun S."/>
            <person name="Haridas S."/>
            <person name="Kuo A."/>
            <person name="Mondo S."/>
            <person name="Pangilinan J."/>
            <person name="Riley R."/>
            <person name="Labutti K."/>
            <person name="Andreopoulos B."/>
            <person name="Lipzen A."/>
            <person name="Chen C."/>
            <person name="Yanf M."/>
            <person name="Daum C."/>
            <person name="Ng V."/>
            <person name="Clum A."/>
            <person name="Ohm R."/>
            <person name="Martin F."/>
            <person name="Silar P."/>
            <person name="Natvig D."/>
            <person name="Lalanne C."/>
            <person name="Gautier V."/>
            <person name="Ament-Velasquez S.L."/>
            <person name="Kruys A."/>
            <person name="Hutchinson M.I."/>
            <person name="Powell A.J."/>
            <person name="Barry K."/>
            <person name="Miller A.N."/>
            <person name="Grigoriev I.V."/>
            <person name="Debuchy R."/>
            <person name="Gladieux P."/>
            <person name="Thoren M.H."/>
            <person name="Johannesson H."/>
        </authorList>
    </citation>
    <scope>NUCLEOTIDE SEQUENCE</scope>
    <source>
        <strain evidence="3">PSN243</strain>
    </source>
</reference>
<name>A0AAV9G5P6_9PEZI</name>
<dbReference type="Pfam" id="PF11374">
    <property type="entry name" value="DUF3176"/>
    <property type="match status" value="1"/>
</dbReference>
<evidence type="ECO:0000256" key="2">
    <source>
        <dbReference type="SAM" id="Phobius"/>
    </source>
</evidence>
<dbReference type="EMBL" id="MU865998">
    <property type="protein sequence ID" value="KAK4443187.1"/>
    <property type="molecule type" value="Genomic_DNA"/>
</dbReference>
<feature type="transmembrane region" description="Helical" evidence="2">
    <location>
        <begin position="161"/>
        <end position="179"/>
    </location>
</feature>
<proteinExistence type="predicted"/>
<feature type="transmembrane region" description="Helical" evidence="2">
    <location>
        <begin position="609"/>
        <end position="633"/>
    </location>
</feature>
<keyword evidence="2" id="KW-0472">Membrane</keyword>
<keyword evidence="2" id="KW-0812">Transmembrane</keyword>
<evidence type="ECO:0000256" key="1">
    <source>
        <dbReference type="SAM" id="MobiDB-lite"/>
    </source>
</evidence>
<dbReference type="InterPro" id="IPR021514">
    <property type="entry name" value="DUF3176"/>
</dbReference>
<organism evidence="3 4">
    <name type="scientific">Podospora aff. communis PSN243</name>
    <dbReference type="NCBI Taxonomy" id="3040156"/>
    <lineage>
        <taxon>Eukaryota</taxon>
        <taxon>Fungi</taxon>
        <taxon>Dikarya</taxon>
        <taxon>Ascomycota</taxon>
        <taxon>Pezizomycotina</taxon>
        <taxon>Sordariomycetes</taxon>
        <taxon>Sordariomycetidae</taxon>
        <taxon>Sordariales</taxon>
        <taxon>Podosporaceae</taxon>
        <taxon>Podospora</taxon>
    </lineage>
</organism>
<keyword evidence="2" id="KW-1133">Transmembrane helix</keyword>
<feature type="transmembrane region" description="Helical" evidence="2">
    <location>
        <begin position="82"/>
        <end position="104"/>
    </location>
</feature>
<dbReference type="PANTHER" id="PTHR35394">
    <property type="entry name" value="DUF3176 DOMAIN-CONTAINING PROTEIN"/>
    <property type="match status" value="1"/>
</dbReference>
<comment type="caution">
    <text evidence="3">The sequence shown here is derived from an EMBL/GenBank/DDBJ whole genome shotgun (WGS) entry which is preliminary data.</text>
</comment>
<reference evidence="3" key="1">
    <citation type="journal article" date="2023" name="Mol. Phylogenet. Evol.">
        <title>Genome-scale phylogeny and comparative genomics of the fungal order Sordariales.</title>
        <authorList>
            <person name="Hensen N."/>
            <person name="Bonometti L."/>
            <person name="Westerberg I."/>
            <person name="Brannstrom I.O."/>
            <person name="Guillou S."/>
            <person name="Cros-Aarteil S."/>
            <person name="Calhoun S."/>
            <person name="Haridas S."/>
            <person name="Kuo A."/>
            <person name="Mondo S."/>
            <person name="Pangilinan J."/>
            <person name="Riley R."/>
            <person name="LaButti K."/>
            <person name="Andreopoulos B."/>
            <person name="Lipzen A."/>
            <person name="Chen C."/>
            <person name="Yan M."/>
            <person name="Daum C."/>
            <person name="Ng V."/>
            <person name="Clum A."/>
            <person name="Steindorff A."/>
            <person name="Ohm R.A."/>
            <person name="Martin F."/>
            <person name="Silar P."/>
            <person name="Natvig D.O."/>
            <person name="Lalanne C."/>
            <person name="Gautier V."/>
            <person name="Ament-Velasquez S.L."/>
            <person name="Kruys A."/>
            <person name="Hutchinson M.I."/>
            <person name="Powell A.J."/>
            <person name="Barry K."/>
            <person name="Miller A.N."/>
            <person name="Grigoriev I.V."/>
            <person name="Debuchy R."/>
            <person name="Gladieux P."/>
            <person name="Hiltunen Thoren M."/>
            <person name="Johannesson H."/>
        </authorList>
    </citation>
    <scope>NUCLEOTIDE SEQUENCE</scope>
    <source>
        <strain evidence="3">PSN243</strain>
    </source>
</reference>
<evidence type="ECO:0000313" key="3">
    <source>
        <dbReference type="EMBL" id="KAK4443187.1"/>
    </source>
</evidence>
<feature type="compositionally biased region" description="Basic and acidic residues" evidence="1">
    <location>
        <begin position="24"/>
        <end position="33"/>
    </location>
</feature>
<protein>
    <submittedName>
        <fullName evidence="3">Uncharacterized protein</fullName>
    </submittedName>
</protein>
<sequence length="750" mass="81638">MATRDAIKEPKANTRYIPLSDYSKPSEGKERPKPARQRSQNWMQTWTPELLSAALSIALLVVTIVILQTYSDKPQPEFALSLSLNGLLQILITITQFAFCYPLARGLAQLKWLWFLPSIGSRDASSRPLHKFEVYDEACRSNLLGSLRLIFRLGWGGRNRLVTHAIALILASAALTGPVTQQVLSIDTETLGPAPNGTATVGRVVTLNQMSPSGIFETEYADSLSLRGAIFNAGQATSTRKIGQSRQAVVPPLEPRCSTASCEWKRYGSIGMCGRLVNMTSSSNKTATRPFLRKIPGSIDTAMSLFINATTEEVEEGFRTGEPILGSPVYQSLNYVTVFASDEPALPDEQSEAFKRASALELVVGYTDEMLDMVSDAKRNNIDKFRFLAMQFWYCVKTFETRVLDGVHETREIESDVQIDLSKSTSHTLNTAWGRYRTSDELGPLDPATASAGFREMDMARCADAYVSRMNRSLVLTGPPALEGDETAYRIDGCTAWLLGAHMATDMQGLSIFGSQVSYEFLVNGLLGQPLGQALYGGINVTSLEQNISAPSNNLSDATRWENVEVLVTSIADSLTNMMRASAPSLIGNDDAMAVGVALAPIALIRVRWAWLSLMAVQVALTAVLLATVIVVTCRSEVGVVPKDCSIATLCTLDLQLRSKLGPLSEDMTGLRQRSKGLKARLERRPWDEGGEAELLLVEETADGSDVGSGKYSSTDVESGDGIAMAPVSPERLPFTATAAEGRTQMTPRI</sequence>
<feature type="compositionally biased region" description="Basic and acidic residues" evidence="1">
    <location>
        <begin position="1"/>
        <end position="12"/>
    </location>
</feature>
<feature type="transmembrane region" description="Helical" evidence="2">
    <location>
        <begin position="50"/>
        <end position="70"/>
    </location>
</feature>
<dbReference type="Proteomes" id="UP001321760">
    <property type="component" value="Unassembled WGS sequence"/>
</dbReference>
<accession>A0AAV9G5P6</accession>